<dbReference type="VEuPathDB" id="FungiDB:PCH_Pc16g09080"/>
<name>B6H849_PENRW</name>
<protein>
    <submittedName>
        <fullName evidence="1">Uncharacterized protein</fullName>
    </submittedName>
</protein>
<dbReference type="HOGENOM" id="CLU_792500_0_0_1"/>
<dbReference type="EMBL" id="AM920431">
    <property type="protein sequence ID" value="CAP93578.1"/>
    <property type="molecule type" value="Genomic_DNA"/>
</dbReference>
<evidence type="ECO:0000313" key="1">
    <source>
        <dbReference type="EMBL" id="CAP93578.1"/>
    </source>
</evidence>
<organism evidence="1 2">
    <name type="scientific">Penicillium rubens (strain ATCC 28089 / DSM 1075 / NRRL 1951 / Wisconsin 54-1255)</name>
    <name type="common">Penicillium chrysogenum</name>
    <dbReference type="NCBI Taxonomy" id="500485"/>
    <lineage>
        <taxon>Eukaryota</taxon>
        <taxon>Fungi</taxon>
        <taxon>Dikarya</taxon>
        <taxon>Ascomycota</taxon>
        <taxon>Pezizomycotina</taxon>
        <taxon>Eurotiomycetes</taxon>
        <taxon>Eurotiomycetidae</taxon>
        <taxon>Eurotiales</taxon>
        <taxon>Aspergillaceae</taxon>
        <taxon>Penicillium</taxon>
        <taxon>Penicillium chrysogenum species complex</taxon>
    </lineage>
</organism>
<sequence length="350" mass="37474">MWPAPTLLTVESAVEQLCSHSNEIKVAYGLRRDDVESSCPADDKVTLLQAPQVSTVPSQSATRAPSQIDATGPIAARVNPAAYYIANTLAHMIIQAQAVANSPLRLSLYSTQGPSTRPSSVVSSVVEGSIAGIRYTRPGCPRRGQPVGHPAPRQDQTSHITVLVGTVIHSLSGLSPTALPDGYAQPYVAEMARILYVGAERLMLTTSGQNLLAYHFPISENYGVEREAYTRGPQTRGNVCVDTLTHGSMSMSILTENKKASMSQSAHPPPIGLTKASTRSLRPRSFISAALAGKYGPKIGKHLLRSVSATSAASYTRNLKDPARAASVLAPGCWRMHELQATQEDTERHL</sequence>
<reference evidence="1 2" key="1">
    <citation type="journal article" date="2008" name="Nat. Biotechnol.">
        <title>Genome sequencing and analysis of the filamentous fungus Penicillium chrysogenum.</title>
        <authorList>
            <person name="van den Berg M.A."/>
            <person name="Albang R."/>
            <person name="Albermann K."/>
            <person name="Badger J.H."/>
            <person name="Daran J.-M."/>
            <person name="Driessen A.J.M."/>
            <person name="Garcia-Estrada C."/>
            <person name="Fedorova N.D."/>
            <person name="Harris D.M."/>
            <person name="Heijne W.H.M."/>
            <person name="Joardar V.S."/>
            <person name="Kiel J.A.K.W."/>
            <person name="Kovalchuk A."/>
            <person name="Martin J.F."/>
            <person name="Nierman W.C."/>
            <person name="Nijland J.G."/>
            <person name="Pronk J.T."/>
            <person name="Roubos J.A."/>
            <person name="van der Klei I.J."/>
            <person name="van Peij N.N.M.E."/>
            <person name="Veenhuis M."/>
            <person name="von Doehren H."/>
            <person name="Wagner C."/>
            <person name="Wortman J.R."/>
            <person name="Bovenberg R.A.L."/>
        </authorList>
    </citation>
    <scope>NUCLEOTIDE SEQUENCE [LARGE SCALE GENOMIC DNA]</scope>
    <source>
        <strain evidence="2">ATCC 28089 / DSM 1075 / NRRL 1951 / Wisconsin 54-1255</strain>
    </source>
</reference>
<keyword evidence="2" id="KW-1185">Reference proteome</keyword>
<accession>B6H849</accession>
<dbReference type="Proteomes" id="UP000000724">
    <property type="component" value="Contig Pc00c16"/>
</dbReference>
<dbReference type="OrthoDB" id="5315444at2759"/>
<dbReference type="AlphaFoldDB" id="B6H849"/>
<dbReference type="OMA" id="CWRMHEL"/>
<proteinExistence type="predicted"/>
<evidence type="ECO:0000313" key="2">
    <source>
        <dbReference type="Proteomes" id="UP000000724"/>
    </source>
</evidence>
<gene>
    <name evidence="1" type="ORF">Pc16g09080</name>
    <name evidence="1" type="ORF">PCH_Pc16g09080</name>
</gene>